<proteinExistence type="predicted"/>
<dbReference type="PaxDb" id="3708-A0A078H0G4"/>
<dbReference type="AlphaFoldDB" id="A0A078H0G4"/>
<accession>A0A078H0G4</accession>
<reference evidence="1 2" key="1">
    <citation type="journal article" date="2014" name="Science">
        <title>Plant genetics. Early allopolyploid evolution in the post-Neolithic Brassica napus oilseed genome.</title>
        <authorList>
            <person name="Chalhoub B."/>
            <person name="Denoeud F."/>
            <person name="Liu S."/>
            <person name="Parkin I.A."/>
            <person name="Tang H."/>
            <person name="Wang X."/>
            <person name="Chiquet J."/>
            <person name="Belcram H."/>
            <person name="Tong C."/>
            <person name="Samans B."/>
            <person name="Correa M."/>
            <person name="Da Silva C."/>
            <person name="Just J."/>
            <person name="Falentin C."/>
            <person name="Koh C.S."/>
            <person name="Le Clainche I."/>
            <person name="Bernard M."/>
            <person name="Bento P."/>
            <person name="Noel B."/>
            <person name="Labadie K."/>
            <person name="Alberti A."/>
            <person name="Charles M."/>
            <person name="Arnaud D."/>
            <person name="Guo H."/>
            <person name="Daviaud C."/>
            <person name="Alamery S."/>
            <person name="Jabbari K."/>
            <person name="Zhao M."/>
            <person name="Edger P.P."/>
            <person name="Chelaifa H."/>
            <person name="Tack D."/>
            <person name="Lassalle G."/>
            <person name="Mestiri I."/>
            <person name="Schnel N."/>
            <person name="Le Paslier M.C."/>
            <person name="Fan G."/>
            <person name="Renault V."/>
            <person name="Bayer P.E."/>
            <person name="Golicz A.A."/>
            <person name="Manoli S."/>
            <person name="Lee T.H."/>
            <person name="Thi V.H."/>
            <person name="Chalabi S."/>
            <person name="Hu Q."/>
            <person name="Fan C."/>
            <person name="Tollenaere R."/>
            <person name="Lu Y."/>
            <person name="Battail C."/>
            <person name="Shen J."/>
            <person name="Sidebottom C.H."/>
            <person name="Wang X."/>
            <person name="Canaguier A."/>
            <person name="Chauveau A."/>
            <person name="Berard A."/>
            <person name="Deniot G."/>
            <person name="Guan M."/>
            <person name="Liu Z."/>
            <person name="Sun F."/>
            <person name="Lim Y.P."/>
            <person name="Lyons E."/>
            <person name="Town C.D."/>
            <person name="Bancroft I."/>
            <person name="Wang X."/>
            <person name="Meng J."/>
            <person name="Ma J."/>
            <person name="Pires J.C."/>
            <person name="King G.J."/>
            <person name="Brunel D."/>
            <person name="Delourme R."/>
            <person name="Renard M."/>
            <person name="Aury J.M."/>
            <person name="Adams K.L."/>
            <person name="Batley J."/>
            <person name="Snowdon R.J."/>
            <person name="Tost J."/>
            <person name="Edwards D."/>
            <person name="Zhou Y."/>
            <person name="Hua W."/>
            <person name="Sharpe A.G."/>
            <person name="Paterson A.H."/>
            <person name="Guan C."/>
            <person name="Wincker P."/>
        </authorList>
    </citation>
    <scope>NUCLEOTIDE SEQUENCE [LARGE SCALE GENOMIC DNA]</scope>
    <source>
        <strain evidence="2">cv. Darmor-bzh</strain>
    </source>
</reference>
<evidence type="ECO:0000313" key="1">
    <source>
        <dbReference type="EMBL" id="CDY31246.1"/>
    </source>
</evidence>
<dbReference type="Proteomes" id="UP000028999">
    <property type="component" value="Unassembled WGS sequence"/>
</dbReference>
<protein>
    <submittedName>
        <fullName evidence="1">BnaC08g15410D protein</fullName>
    </submittedName>
</protein>
<dbReference type="EMBL" id="LK032269">
    <property type="protein sequence ID" value="CDY31246.1"/>
    <property type="molecule type" value="Genomic_DNA"/>
</dbReference>
<sequence>MGGCFSVSLPCDQVVNQFSQWLCLRGCYIHNLPENIVALQHAMAMLTAKLDDVLRTVGREEFTGRQQRISQVQVWHANVLTTKKKVDDLLSTYEAELQRLCLCGFCSKDLKLSYLYGRSVRLMLRN</sequence>
<name>A0A078H0G4_BRANA</name>
<evidence type="ECO:0000313" key="2">
    <source>
        <dbReference type="Proteomes" id="UP000028999"/>
    </source>
</evidence>
<gene>
    <name evidence="1" type="primary">BnaC08g15410D</name>
    <name evidence="1" type="ORF">GSBRNA2T00047392001</name>
</gene>
<keyword evidence="2" id="KW-1185">Reference proteome</keyword>
<dbReference type="Gramene" id="CDY31246">
    <property type="protein sequence ID" value="CDY31246"/>
    <property type="gene ID" value="GSBRNA2T00047392001"/>
</dbReference>
<organism evidence="1 2">
    <name type="scientific">Brassica napus</name>
    <name type="common">Rape</name>
    <dbReference type="NCBI Taxonomy" id="3708"/>
    <lineage>
        <taxon>Eukaryota</taxon>
        <taxon>Viridiplantae</taxon>
        <taxon>Streptophyta</taxon>
        <taxon>Embryophyta</taxon>
        <taxon>Tracheophyta</taxon>
        <taxon>Spermatophyta</taxon>
        <taxon>Magnoliopsida</taxon>
        <taxon>eudicotyledons</taxon>
        <taxon>Gunneridae</taxon>
        <taxon>Pentapetalae</taxon>
        <taxon>rosids</taxon>
        <taxon>malvids</taxon>
        <taxon>Brassicales</taxon>
        <taxon>Brassicaceae</taxon>
        <taxon>Brassiceae</taxon>
        <taxon>Brassica</taxon>
    </lineage>
</organism>